<dbReference type="Proteomes" id="UP000030161">
    <property type="component" value="Unassembled WGS sequence"/>
</dbReference>
<dbReference type="GO" id="GO:0070475">
    <property type="term" value="P:rRNA base methylation"/>
    <property type="evidence" value="ECO:0007669"/>
    <property type="project" value="InterPro"/>
</dbReference>
<reference evidence="3 4" key="1">
    <citation type="submission" date="2013-12" db="EMBL/GenBank/DDBJ databases">
        <title>The Genome Sequence of Candida albicans P78048.</title>
        <authorList>
            <consortium name="The Broad Institute Genome Sequencing Platform"/>
            <consortium name="The Broad Institute Genome Sequencing Center for Infectious Disease"/>
            <person name="Cuomo C."/>
            <person name="Bennett R."/>
            <person name="Hirakawa M."/>
            <person name="Noverr M."/>
            <person name="Mitchell A."/>
            <person name="Young S.K."/>
            <person name="Zeng Q."/>
            <person name="Gargeya S."/>
            <person name="Fitzgerald M."/>
            <person name="Abouelleil A."/>
            <person name="Alvarado L."/>
            <person name="Berlin A.M."/>
            <person name="Chapman S.B."/>
            <person name="Dewar J."/>
            <person name="Goldberg J."/>
            <person name="Griggs A."/>
            <person name="Gujja S."/>
            <person name="Hansen M."/>
            <person name="Howarth C."/>
            <person name="Imamovic A."/>
            <person name="Larimer J."/>
            <person name="McCowan C."/>
            <person name="Murphy C."/>
            <person name="Pearson M."/>
            <person name="Priest M."/>
            <person name="Roberts A."/>
            <person name="Saif S."/>
            <person name="Shea T."/>
            <person name="Sykes S."/>
            <person name="Wortman J."/>
            <person name="Nusbaum C."/>
            <person name="Birren B."/>
        </authorList>
    </citation>
    <scope>NUCLEOTIDE SEQUENCE [LARGE SCALE GENOMIC DNA]</scope>
    <source>
        <strain evidence="3 4">P78048</strain>
    </source>
</reference>
<sequence length="355" mass="40655">MARKLKGKSIQAKGLKGALIRHQHSEKITSKVVKNVEITNQNKMDKLKSMKTSKLARKHNKAHQKEGKSTTKGLMPFNKDGNDKVLLIGEGDFSFAKSLILQNFIQPENLIATSFDSFEQLINKYENVNEIIEELKNMGVIIMHEIDGTNLLKSLKLNPNKLKRNNQNSDVGKVKKLKLFKDYGNVNYIMFNFPHNGKGIKDVDRNIRDHQRLMLSFFENCQQLFDVINTDTISGYNTFNSNNNNNNNASGSSSTGKIIISMFEGEPYHSWGIKILGKSQGWKVERSGKFDWSMFPEYHHRRTTSMKDTTKPANERDARMYIFEKFTKQDTAKQRKRGNGNDDSDDDDSDSDNDD</sequence>
<dbReference type="EMBL" id="AJIX01000019">
    <property type="protein sequence ID" value="KGR11144.1"/>
    <property type="molecule type" value="Genomic_DNA"/>
</dbReference>
<feature type="compositionally biased region" description="Acidic residues" evidence="1">
    <location>
        <begin position="342"/>
        <end position="355"/>
    </location>
</feature>
<evidence type="ECO:0000313" key="3">
    <source>
        <dbReference type="EMBL" id="KGR11144.1"/>
    </source>
</evidence>
<dbReference type="GO" id="GO:0005737">
    <property type="term" value="C:cytoplasm"/>
    <property type="evidence" value="ECO:0007669"/>
    <property type="project" value="TreeGrafter"/>
</dbReference>
<dbReference type="Pfam" id="PF10354">
    <property type="entry name" value="BMT5-like"/>
    <property type="match status" value="1"/>
</dbReference>
<gene>
    <name evidence="3" type="ORF">MG3_03062</name>
</gene>
<protein>
    <recommendedName>
        <fullName evidence="2">25S rRNA (uridine-N(3))-methyltransferase BMT5-like domain-containing protein</fullName>
    </recommendedName>
</protein>
<evidence type="ECO:0000256" key="1">
    <source>
        <dbReference type="SAM" id="MobiDB-lite"/>
    </source>
</evidence>
<evidence type="ECO:0000259" key="2">
    <source>
        <dbReference type="Pfam" id="PF10354"/>
    </source>
</evidence>
<feature type="domain" description="25S rRNA (uridine-N(3))-methyltransferase BMT5-like" evidence="2">
    <location>
        <begin position="86"/>
        <end position="302"/>
    </location>
</feature>
<dbReference type="AlphaFoldDB" id="A0AB34PS75"/>
<dbReference type="PANTHER" id="PTHR11538:SF26">
    <property type="entry name" value="FERREDOXIN-FOLD ANTICODON-BINDING DOMAIN-CONTAINING PROTEIN 1"/>
    <property type="match status" value="1"/>
</dbReference>
<dbReference type="PANTHER" id="PTHR11538">
    <property type="entry name" value="PHENYLALANYL-TRNA SYNTHETASE"/>
    <property type="match status" value="1"/>
</dbReference>
<dbReference type="GO" id="GO:0070042">
    <property type="term" value="F:rRNA (uridine-N3-)-methyltransferase activity"/>
    <property type="evidence" value="ECO:0007669"/>
    <property type="project" value="InterPro"/>
</dbReference>
<evidence type="ECO:0000313" key="4">
    <source>
        <dbReference type="Proteomes" id="UP000030161"/>
    </source>
</evidence>
<feature type="region of interest" description="Disordered" evidence="1">
    <location>
        <begin position="324"/>
        <end position="355"/>
    </location>
</feature>
<name>A0AB34PS75_CANAX</name>
<organism evidence="3 4">
    <name type="scientific">Candida albicans P78048</name>
    <dbReference type="NCBI Taxonomy" id="1094989"/>
    <lineage>
        <taxon>Eukaryota</taxon>
        <taxon>Fungi</taxon>
        <taxon>Dikarya</taxon>
        <taxon>Ascomycota</taxon>
        <taxon>Saccharomycotina</taxon>
        <taxon>Pichiomycetes</taxon>
        <taxon>Debaryomycetaceae</taxon>
        <taxon>Candida/Lodderomyces clade</taxon>
        <taxon>Candida</taxon>
    </lineage>
</organism>
<accession>A0AB34PS75</accession>
<proteinExistence type="predicted"/>
<dbReference type="InterPro" id="IPR019446">
    <property type="entry name" value="BMT5-like"/>
</dbReference>
<comment type="caution">
    <text evidence="3">The sequence shown here is derived from an EMBL/GenBank/DDBJ whole genome shotgun (WGS) entry which is preliminary data.</text>
</comment>